<dbReference type="EMBL" id="PZQS01000003">
    <property type="protein sequence ID" value="PVD34068.1"/>
    <property type="molecule type" value="Genomic_DNA"/>
</dbReference>
<dbReference type="AlphaFoldDB" id="A0A2T7PKX4"/>
<gene>
    <name evidence="2" type="ORF">C0Q70_05330</name>
</gene>
<proteinExistence type="predicted"/>
<dbReference type="Proteomes" id="UP000245119">
    <property type="component" value="Linkage Group LG3"/>
</dbReference>
<feature type="compositionally biased region" description="Basic residues" evidence="1">
    <location>
        <begin position="71"/>
        <end position="90"/>
    </location>
</feature>
<accession>A0A2T7PKX4</accession>
<sequence>MLPAKYKYPGSRQAGAVERKGTARPVEHVHTITVARNRVTTSRHCVQLSPRVSPRHVLAQSHSLRPPASTFHHRSSKKRKAATKDKNKKRGMSEPSQEEKGSSDRGRTRHHNMAEASAREGGVRHRRHEVGTESSTVDTRNKRQ</sequence>
<feature type="region of interest" description="Disordered" evidence="1">
    <location>
        <begin position="48"/>
        <end position="144"/>
    </location>
</feature>
<name>A0A2T7PKX4_POMCA</name>
<evidence type="ECO:0000313" key="2">
    <source>
        <dbReference type="EMBL" id="PVD34068.1"/>
    </source>
</evidence>
<protein>
    <submittedName>
        <fullName evidence="2">Uncharacterized protein</fullName>
    </submittedName>
</protein>
<keyword evidence="3" id="KW-1185">Reference proteome</keyword>
<comment type="caution">
    <text evidence="2">The sequence shown here is derived from an EMBL/GenBank/DDBJ whole genome shotgun (WGS) entry which is preliminary data.</text>
</comment>
<feature type="region of interest" description="Disordered" evidence="1">
    <location>
        <begin position="1"/>
        <end position="24"/>
    </location>
</feature>
<evidence type="ECO:0000256" key="1">
    <source>
        <dbReference type="SAM" id="MobiDB-lite"/>
    </source>
</evidence>
<feature type="compositionally biased region" description="Basic and acidic residues" evidence="1">
    <location>
        <begin position="97"/>
        <end position="106"/>
    </location>
</feature>
<organism evidence="2 3">
    <name type="scientific">Pomacea canaliculata</name>
    <name type="common">Golden apple snail</name>
    <dbReference type="NCBI Taxonomy" id="400727"/>
    <lineage>
        <taxon>Eukaryota</taxon>
        <taxon>Metazoa</taxon>
        <taxon>Spiralia</taxon>
        <taxon>Lophotrochozoa</taxon>
        <taxon>Mollusca</taxon>
        <taxon>Gastropoda</taxon>
        <taxon>Caenogastropoda</taxon>
        <taxon>Architaenioglossa</taxon>
        <taxon>Ampullarioidea</taxon>
        <taxon>Ampullariidae</taxon>
        <taxon>Pomacea</taxon>
    </lineage>
</organism>
<evidence type="ECO:0000313" key="3">
    <source>
        <dbReference type="Proteomes" id="UP000245119"/>
    </source>
</evidence>
<reference evidence="2 3" key="1">
    <citation type="submission" date="2018-04" db="EMBL/GenBank/DDBJ databases">
        <title>The genome of golden apple snail Pomacea canaliculata provides insight into stress tolerance and invasive adaptation.</title>
        <authorList>
            <person name="Liu C."/>
            <person name="Liu B."/>
            <person name="Ren Y."/>
            <person name="Zhang Y."/>
            <person name="Wang H."/>
            <person name="Li S."/>
            <person name="Jiang F."/>
            <person name="Yin L."/>
            <person name="Zhang G."/>
            <person name="Qian W."/>
            <person name="Fan W."/>
        </authorList>
    </citation>
    <scope>NUCLEOTIDE SEQUENCE [LARGE SCALE GENOMIC DNA]</scope>
    <source>
        <strain evidence="2">SZHN2017</strain>
        <tissue evidence="2">Muscle</tissue>
    </source>
</reference>